<keyword evidence="2" id="KW-1185">Reference proteome</keyword>
<feature type="non-terminal residue" evidence="1">
    <location>
        <position position="1"/>
    </location>
</feature>
<comment type="caution">
    <text evidence="1">The sequence shown here is derived from an EMBL/GenBank/DDBJ whole genome shotgun (WGS) entry which is preliminary data.</text>
</comment>
<accession>A0ACA9SLK2</accession>
<evidence type="ECO:0000313" key="2">
    <source>
        <dbReference type="Proteomes" id="UP000789920"/>
    </source>
</evidence>
<gene>
    <name evidence="1" type="ORF">RPERSI_LOCUS32117</name>
</gene>
<sequence length="48" mass="5590">MKLFNDTEPINATINERSNELFDKTISKNNNIGHQLIYNTDFSDEESK</sequence>
<organism evidence="1 2">
    <name type="scientific">Racocetra persica</name>
    <dbReference type="NCBI Taxonomy" id="160502"/>
    <lineage>
        <taxon>Eukaryota</taxon>
        <taxon>Fungi</taxon>
        <taxon>Fungi incertae sedis</taxon>
        <taxon>Mucoromycota</taxon>
        <taxon>Glomeromycotina</taxon>
        <taxon>Glomeromycetes</taxon>
        <taxon>Diversisporales</taxon>
        <taxon>Gigasporaceae</taxon>
        <taxon>Racocetra</taxon>
    </lineage>
</organism>
<proteinExistence type="predicted"/>
<feature type="non-terminal residue" evidence="1">
    <location>
        <position position="48"/>
    </location>
</feature>
<name>A0ACA9SLK2_9GLOM</name>
<evidence type="ECO:0000313" key="1">
    <source>
        <dbReference type="EMBL" id="CAG8842001.1"/>
    </source>
</evidence>
<reference evidence="1" key="1">
    <citation type="submission" date="2021-06" db="EMBL/GenBank/DDBJ databases">
        <authorList>
            <person name="Kallberg Y."/>
            <person name="Tangrot J."/>
            <person name="Rosling A."/>
        </authorList>
    </citation>
    <scope>NUCLEOTIDE SEQUENCE</scope>
    <source>
        <strain evidence="1">MA461A</strain>
    </source>
</reference>
<dbReference type="Proteomes" id="UP000789920">
    <property type="component" value="Unassembled WGS sequence"/>
</dbReference>
<dbReference type="EMBL" id="CAJVQC010132563">
    <property type="protein sequence ID" value="CAG8842001.1"/>
    <property type="molecule type" value="Genomic_DNA"/>
</dbReference>
<protein>
    <submittedName>
        <fullName evidence="1">27133_t:CDS:1</fullName>
    </submittedName>
</protein>